<evidence type="ECO:0000256" key="4">
    <source>
        <dbReference type="SAM" id="MobiDB-lite"/>
    </source>
</evidence>
<evidence type="ECO:0000313" key="5">
    <source>
        <dbReference type="EMBL" id="MEE2052142.1"/>
    </source>
</evidence>
<dbReference type="InterPro" id="IPR000638">
    <property type="entry name" value="Gas-vesicle_GvpA-like"/>
</dbReference>
<feature type="region of interest" description="Disordered" evidence="4">
    <location>
        <begin position="1"/>
        <end position="26"/>
    </location>
</feature>
<comment type="caution">
    <text evidence="5">The sequence shown here is derived from an EMBL/GenBank/DDBJ whole genome shotgun (WGS) entry which is preliminary data.</text>
</comment>
<accession>A0ABU7KS85</accession>
<sequence>MSPVEGPDVRDGSVSGSARGPYSLTRMLDEDHPLANREISLVDLLDRVLAKGVVITGDLTVSIADVDLVRVSLRALVSSINEDVPSPWEHGHPLAGWIRQD</sequence>
<dbReference type="Proteomes" id="UP001348641">
    <property type="component" value="Unassembled WGS sequence"/>
</dbReference>
<keyword evidence="1" id="KW-0304">Gas vesicle</keyword>
<dbReference type="PANTHER" id="PTHR35344">
    <property type="entry name" value="GAS VESICLE STRUCTURAL PROTEIN 2-RELATED"/>
    <property type="match status" value="1"/>
</dbReference>
<dbReference type="RefSeq" id="WP_407942220.1">
    <property type="nucleotide sequence ID" value="NZ_BAAAJA010000004.1"/>
</dbReference>
<dbReference type="Pfam" id="PF00741">
    <property type="entry name" value="Gas_vesicle"/>
    <property type="match status" value="1"/>
</dbReference>
<evidence type="ECO:0000256" key="1">
    <source>
        <dbReference type="ARBA" id="ARBA00022987"/>
    </source>
</evidence>
<evidence type="ECO:0000256" key="2">
    <source>
        <dbReference type="ARBA" id="ARBA00035108"/>
    </source>
</evidence>
<comment type="similarity">
    <text evidence="3">Belongs to the gas vesicle GvpA family.</text>
</comment>
<dbReference type="PANTHER" id="PTHR35344:SF4">
    <property type="entry name" value="GAS VESICLE PROTEIN A1"/>
    <property type="match status" value="1"/>
</dbReference>
<reference evidence="5 6" key="1">
    <citation type="submission" date="2023-07" db="EMBL/GenBank/DDBJ databases">
        <authorList>
            <person name="Girao M."/>
            <person name="Carvalho M.F."/>
        </authorList>
    </citation>
    <scope>NUCLEOTIDE SEQUENCE [LARGE SCALE GENOMIC DNA]</scope>
    <source>
        <strain evidence="5 6">66/93</strain>
    </source>
</reference>
<dbReference type="EMBL" id="JAUUCC010000040">
    <property type="protein sequence ID" value="MEE2052142.1"/>
    <property type="molecule type" value="Genomic_DNA"/>
</dbReference>
<evidence type="ECO:0000256" key="3">
    <source>
        <dbReference type="ARBA" id="ARBA00035646"/>
    </source>
</evidence>
<gene>
    <name evidence="5" type="ORF">Q8A49_16710</name>
</gene>
<dbReference type="InterPro" id="IPR050530">
    <property type="entry name" value="GvpA"/>
</dbReference>
<comment type="subcellular location">
    <subcellularLocation>
        <location evidence="2">Gas vesicle</location>
    </subcellularLocation>
</comment>
<organism evidence="5 6">
    <name type="scientific">Nocardiopsis tropica</name>
    <dbReference type="NCBI Taxonomy" id="109330"/>
    <lineage>
        <taxon>Bacteria</taxon>
        <taxon>Bacillati</taxon>
        <taxon>Actinomycetota</taxon>
        <taxon>Actinomycetes</taxon>
        <taxon>Streptosporangiales</taxon>
        <taxon>Nocardiopsidaceae</taxon>
        <taxon>Nocardiopsis</taxon>
    </lineage>
</organism>
<proteinExistence type="inferred from homology"/>
<protein>
    <submittedName>
        <fullName evidence="5">Gas vesicle protein</fullName>
    </submittedName>
</protein>
<name>A0ABU7KS85_9ACTN</name>
<evidence type="ECO:0000313" key="6">
    <source>
        <dbReference type="Proteomes" id="UP001348641"/>
    </source>
</evidence>